<keyword evidence="1" id="KW-0472">Membrane</keyword>
<name>A0A6B0UYR0_IXORI</name>
<feature type="transmembrane region" description="Helical" evidence="1">
    <location>
        <begin position="47"/>
        <end position="72"/>
    </location>
</feature>
<protein>
    <submittedName>
        <fullName evidence="2">Putative secreted protein</fullName>
    </submittedName>
</protein>
<reference evidence="2" key="1">
    <citation type="submission" date="2019-12" db="EMBL/GenBank/DDBJ databases">
        <title>An insight into the sialome of adult female Ixodes ricinus ticks feeding for 6 days.</title>
        <authorList>
            <person name="Perner J."/>
            <person name="Ribeiro J.M.C."/>
        </authorList>
    </citation>
    <scope>NUCLEOTIDE SEQUENCE</scope>
    <source>
        <strain evidence="2">Semi-engorged</strain>
        <tissue evidence="2">Salivary glands</tissue>
    </source>
</reference>
<keyword evidence="1" id="KW-1133">Transmembrane helix</keyword>
<keyword evidence="1" id="KW-0812">Transmembrane</keyword>
<proteinExistence type="predicted"/>
<accession>A0A6B0UYR0</accession>
<organism evidence="2">
    <name type="scientific">Ixodes ricinus</name>
    <name type="common">Common tick</name>
    <name type="synonym">Acarus ricinus</name>
    <dbReference type="NCBI Taxonomy" id="34613"/>
    <lineage>
        <taxon>Eukaryota</taxon>
        <taxon>Metazoa</taxon>
        <taxon>Ecdysozoa</taxon>
        <taxon>Arthropoda</taxon>
        <taxon>Chelicerata</taxon>
        <taxon>Arachnida</taxon>
        <taxon>Acari</taxon>
        <taxon>Parasitiformes</taxon>
        <taxon>Ixodida</taxon>
        <taxon>Ixodoidea</taxon>
        <taxon>Ixodidae</taxon>
        <taxon>Ixodinae</taxon>
        <taxon>Ixodes</taxon>
    </lineage>
</organism>
<sequence>MGRMLAVGVSRVVPVEALGPCLMGGAWTGGVRGRTLAVMGSPTPPPWLVRSTGAVTMVGLACFCCCWASFWVRSSTCRCALSRASLASRSSLSCRTRRPSNCDRIVLSRRPLSCLDCSMVDTLLLDVSKFSLRLWFSLVNSSILVLSSAIRLRACTMSPLALAPATLA</sequence>
<dbReference type="AlphaFoldDB" id="A0A6B0UYR0"/>
<evidence type="ECO:0000256" key="1">
    <source>
        <dbReference type="SAM" id="Phobius"/>
    </source>
</evidence>
<dbReference type="EMBL" id="GIFC01012613">
    <property type="protein sequence ID" value="MXU94696.1"/>
    <property type="molecule type" value="Transcribed_RNA"/>
</dbReference>
<evidence type="ECO:0000313" key="2">
    <source>
        <dbReference type="EMBL" id="MXU94696.1"/>
    </source>
</evidence>